<protein>
    <submittedName>
        <fullName evidence="1">Uncharacterized protein</fullName>
    </submittedName>
</protein>
<accession>A0A518GHH7</accession>
<dbReference type="AlphaFoldDB" id="A0A518GHH7"/>
<dbReference type="RefSeq" id="WP_145086372.1">
    <property type="nucleotide sequence ID" value="NZ_CP036298.1"/>
</dbReference>
<sequence>MHFAKNLLRVACLSSVLGLMGCAENPGTWGEEKVSAKVKESLNLTDVTLTAQNGGGFTGTGMLGEESITFTIQQDPAAHRMSWEAVGDRGFVEEGYYEVK</sequence>
<dbReference type="Proteomes" id="UP000318017">
    <property type="component" value="Chromosome"/>
</dbReference>
<evidence type="ECO:0000313" key="2">
    <source>
        <dbReference type="Proteomes" id="UP000318017"/>
    </source>
</evidence>
<dbReference type="PROSITE" id="PS51257">
    <property type="entry name" value="PROKAR_LIPOPROTEIN"/>
    <property type="match status" value="1"/>
</dbReference>
<dbReference type="KEGG" id="ahel:Q31a_64360"/>
<organism evidence="1 2">
    <name type="scientific">Aureliella helgolandensis</name>
    <dbReference type="NCBI Taxonomy" id="2527968"/>
    <lineage>
        <taxon>Bacteria</taxon>
        <taxon>Pseudomonadati</taxon>
        <taxon>Planctomycetota</taxon>
        <taxon>Planctomycetia</taxon>
        <taxon>Pirellulales</taxon>
        <taxon>Pirellulaceae</taxon>
        <taxon>Aureliella</taxon>
    </lineage>
</organism>
<reference evidence="1 2" key="1">
    <citation type="submission" date="2019-02" db="EMBL/GenBank/DDBJ databases">
        <title>Deep-cultivation of Planctomycetes and their phenomic and genomic characterization uncovers novel biology.</title>
        <authorList>
            <person name="Wiegand S."/>
            <person name="Jogler M."/>
            <person name="Boedeker C."/>
            <person name="Pinto D."/>
            <person name="Vollmers J."/>
            <person name="Rivas-Marin E."/>
            <person name="Kohn T."/>
            <person name="Peeters S.H."/>
            <person name="Heuer A."/>
            <person name="Rast P."/>
            <person name="Oberbeckmann S."/>
            <person name="Bunk B."/>
            <person name="Jeske O."/>
            <person name="Meyerdierks A."/>
            <person name="Storesund J.E."/>
            <person name="Kallscheuer N."/>
            <person name="Luecker S."/>
            <person name="Lage O.M."/>
            <person name="Pohl T."/>
            <person name="Merkel B.J."/>
            <person name="Hornburger P."/>
            <person name="Mueller R.-W."/>
            <person name="Bruemmer F."/>
            <person name="Labrenz M."/>
            <person name="Spormann A.M."/>
            <person name="Op den Camp H."/>
            <person name="Overmann J."/>
            <person name="Amann R."/>
            <person name="Jetten M.S.M."/>
            <person name="Mascher T."/>
            <person name="Medema M.H."/>
            <person name="Devos D.P."/>
            <person name="Kaster A.-K."/>
            <person name="Ovreas L."/>
            <person name="Rohde M."/>
            <person name="Galperin M.Y."/>
            <person name="Jogler C."/>
        </authorList>
    </citation>
    <scope>NUCLEOTIDE SEQUENCE [LARGE SCALE GENOMIC DNA]</scope>
    <source>
        <strain evidence="1 2">Q31a</strain>
    </source>
</reference>
<keyword evidence="2" id="KW-1185">Reference proteome</keyword>
<name>A0A518GHH7_9BACT</name>
<evidence type="ECO:0000313" key="1">
    <source>
        <dbReference type="EMBL" id="QDV28043.1"/>
    </source>
</evidence>
<dbReference type="EMBL" id="CP036298">
    <property type="protein sequence ID" value="QDV28043.1"/>
    <property type="molecule type" value="Genomic_DNA"/>
</dbReference>
<proteinExistence type="predicted"/>
<gene>
    <name evidence="1" type="ORF">Q31a_64360</name>
</gene>